<keyword evidence="2" id="KW-1185">Reference proteome</keyword>
<accession>A0A3M7R486</accession>
<dbReference type="EMBL" id="REGN01004297">
    <property type="protein sequence ID" value="RNA18184.1"/>
    <property type="molecule type" value="Genomic_DNA"/>
</dbReference>
<protein>
    <submittedName>
        <fullName evidence="1">Uncharacterized protein</fullName>
    </submittedName>
</protein>
<proteinExistence type="predicted"/>
<comment type="caution">
    <text evidence="1">The sequence shown here is derived from an EMBL/GenBank/DDBJ whole genome shotgun (WGS) entry which is preliminary data.</text>
</comment>
<dbReference type="AlphaFoldDB" id="A0A3M7R486"/>
<dbReference type="Proteomes" id="UP000276133">
    <property type="component" value="Unassembled WGS sequence"/>
</dbReference>
<organism evidence="1 2">
    <name type="scientific">Brachionus plicatilis</name>
    <name type="common">Marine rotifer</name>
    <name type="synonym">Brachionus muelleri</name>
    <dbReference type="NCBI Taxonomy" id="10195"/>
    <lineage>
        <taxon>Eukaryota</taxon>
        <taxon>Metazoa</taxon>
        <taxon>Spiralia</taxon>
        <taxon>Gnathifera</taxon>
        <taxon>Rotifera</taxon>
        <taxon>Eurotatoria</taxon>
        <taxon>Monogononta</taxon>
        <taxon>Pseudotrocha</taxon>
        <taxon>Ploima</taxon>
        <taxon>Brachionidae</taxon>
        <taxon>Brachionus</taxon>
    </lineage>
</organism>
<gene>
    <name evidence="1" type="ORF">BpHYR1_032579</name>
</gene>
<evidence type="ECO:0000313" key="1">
    <source>
        <dbReference type="EMBL" id="RNA18184.1"/>
    </source>
</evidence>
<name>A0A3M7R486_BRAPC</name>
<evidence type="ECO:0000313" key="2">
    <source>
        <dbReference type="Proteomes" id="UP000276133"/>
    </source>
</evidence>
<sequence>MFGLTVIGILVPLKENDASLTKQCAAVIIRLRSIRVPPQVDETVFLFDLPMAKEGQLWGTASVPPTMRTLVC</sequence>
<reference evidence="1 2" key="1">
    <citation type="journal article" date="2018" name="Sci. Rep.">
        <title>Genomic signatures of local adaptation to the degree of environmental predictability in rotifers.</title>
        <authorList>
            <person name="Franch-Gras L."/>
            <person name="Hahn C."/>
            <person name="Garcia-Roger E.M."/>
            <person name="Carmona M.J."/>
            <person name="Serra M."/>
            <person name="Gomez A."/>
        </authorList>
    </citation>
    <scope>NUCLEOTIDE SEQUENCE [LARGE SCALE GENOMIC DNA]</scope>
    <source>
        <strain evidence="1">HYR1</strain>
    </source>
</reference>